<dbReference type="EMBL" id="FO203431">
    <property type="protein sequence ID" value="CCH85904.1"/>
    <property type="molecule type" value="Genomic_DNA"/>
</dbReference>
<dbReference type="PATRIC" id="fig|477641.3.peg.421"/>
<evidence type="ECO:0000256" key="1">
    <source>
        <dbReference type="SAM" id="MobiDB-lite"/>
    </source>
</evidence>
<dbReference type="eggNOG" id="COG0438">
    <property type="taxonomic scope" value="Bacteria"/>
</dbReference>
<evidence type="ECO:0000313" key="3">
    <source>
        <dbReference type="Proteomes" id="UP000006461"/>
    </source>
</evidence>
<dbReference type="HOGENOM" id="CLU_688414_0_0_11"/>
<reference evidence="2 3" key="1">
    <citation type="journal article" date="2012" name="J. Bacteriol.">
        <title>Genome Sequence of Radiation-Resistant Modestobacter marinus Strain BC501, a Representative Actinobacterium That Thrives on Calcareous Stone Surfaces.</title>
        <authorList>
            <person name="Normand P."/>
            <person name="Gury J."/>
            <person name="Pujic P."/>
            <person name="Chouaia B."/>
            <person name="Crotti E."/>
            <person name="Brusetti L."/>
            <person name="Daffonchio D."/>
            <person name="Vacherie B."/>
            <person name="Barbe V."/>
            <person name="Medigue C."/>
            <person name="Calteau A."/>
            <person name="Ghodhbane-Gtari F."/>
            <person name="Essoussi I."/>
            <person name="Nouioui I."/>
            <person name="Abbassi-Ghozzi I."/>
            <person name="Gtari M."/>
        </authorList>
    </citation>
    <scope>NUCLEOTIDE SEQUENCE [LARGE SCALE GENOMIC DNA]</scope>
    <source>
        <strain evidence="3">BC 501</strain>
    </source>
</reference>
<name>I4ER91_MODI5</name>
<dbReference type="Pfam" id="PF13692">
    <property type="entry name" value="Glyco_trans_1_4"/>
    <property type="match status" value="1"/>
</dbReference>
<dbReference type="Gene3D" id="3.40.50.2000">
    <property type="entry name" value="Glycogen Phosphorylase B"/>
    <property type="match status" value="1"/>
</dbReference>
<gene>
    <name evidence="2" type="ordered locus">MODMU_0446</name>
</gene>
<accession>I4ER91</accession>
<dbReference type="OrthoDB" id="9771846at2"/>
<keyword evidence="3" id="KW-1185">Reference proteome</keyword>
<dbReference type="OMA" id="MAIRAYM"/>
<dbReference type="STRING" id="477641.MODMU_0446"/>
<evidence type="ECO:0000313" key="2">
    <source>
        <dbReference type="EMBL" id="CCH85904.1"/>
    </source>
</evidence>
<organism evidence="2 3">
    <name type="scientific">Modestobacter italicus (strain DSM 44449 / CECT 9708 / BC 501)</name>
    <dbReference type="NCBI Taxonomy" id="2732864"/>
    <lineage>
        <taxon>Bacteria</taxon>
        <taxon>Bacillati</taxon>
        <taxon>Actinomycetota</taxon>
        <taxon>Actinomycetes</taxon>
        <taxon>Geodermatophilales</taxon>
        <taxon>Geodermatophilaceae</taxon>
        <taxon>Modestobacter</taxon>
    </lineage>
</organism>
<dbReference type="SUPFAM" id="SSF53756">
    <property type="entry name" value="UDP-Glycosyltransferase/glycogen phosphorylase"/>
    <property type="match status" value="1"/>
</dbReference>
<dbReference type="AlphaFoldDB" id="I4ER91"/>
<protein>
    <submittedName>
        <fullName evidence="2">Teichuronic acid biosynthesis glycosyltransferase tuaH</fullName>
    </submittedName>
</protein>
<feature type="region of interest" description="Disordered" evidence="1">
    <location>
        <begin position="52"/>
        <end position="75"/>
    </location>
</feature>
<dbReference type="Proteomes" id="UP000006461">
    <property type="component" value="Chromosome"/>
</dbReference>
<dbReference type="KEGG" id="mmar:MODMU_0446"/>
<proteinExistence type="predicted"/>
<sequence>MTDVVVALVSDTWTDAVRRGFYSTADQTLQTLLTAEQVGTVLVADHPRGVASQVRRRLQGDRPAPRRPGMRGVRPLSLVTPPPVSVLALGRRYRAYDLQTAVAARRHGLQRPALVTFNLWHAALADSRWAGQRVFYAQDDESAIPAHAAHRDQTLAAYERIARSGMAVVAVSQVLLDRIAPVGPGLVVPNGVDAELWSVPPPAPVRRPRPVAFYAGTVDARLDLGAFRALAEGGFAVRVAGPMVDPVVKAELAAVPGLELLGSRPRAEVVQLAQSSDVCVLAHHRSPLTEAMSPLKLFEYLASGTPVVATRLPGSAVAGDRVVWVEPGGDHLAGARQALALGRQPEAERQACIREMSWRARHRPLLELIGGGW</sequence>